<evidence type="ECO:0000256" key="1">
    <source>
        <dbReference type="SAM" id="MobiDB-lite"/>
    </source>
</evidence>
<reference evidence="2 3" key="1">
    <citation type="submission" date="2023-07" db="EMBL/GenBank/DDBJ databases">
        <title>Genomic Encyclopedia of Type Strains, Phase IV (KMG-IV): sequencing the most valuable type-strain genomes for metagenomic binning, comparative biology and taxonomic classification.</title>
        <authorList>
            <person name="Goeker M."/>
        </authorList>
    </citation>
    <scope>NUCLEOTIDE SEQUENCE [LARGE SCALE GENOMIC DNA]</scope>
    <source>
        <strain evidence="2 3">B6-8</strain>
    </source>
</reference>
<feature type="compositionally biased region" description="Polar residues" evidence="1">
    <location>
        <begin position="1"/>
        <end position="20"/>
    </location>
</feature>
<dbReference type="EMBL" id="JAUSVO010000005">
    <property type="protein sequence ID" value="MDQ0439350.1"/>
    <property type="molecule type" value="Genomic_DNA"/>
</dbReference>
<accession>A0ABU0HAQ8</accession>
<comment type="caution">
    <text evidence="2">The sequence shown here is derived from an EMBL/GenBank/DDBJ whole genome shotgun (WGS) entry which is preliminary data.</text>
</comment>
<evidence type="ECO:0000313" key="3">
    <source>
        <dbReference type="Proteomes" id="UP001241603"/>
    </source>
</evidence>
<organism evidence="2 3">
    <name type="scientific">Kaistia dalseonensis</name>
    <dbReference type="NCBI Taxonomy" id="410840"/>
    <lineage>
        <taxon>Bacteria</taxon>
        <taxon>Pseudomonadati</taxon>
        <taxon>Pseudomonadota</taxon>
        <taxon>Alphaproteobacteria</taxon>
        <taxon>Hyphomicrobiales</taxon>
        <taxon>Kaistiaceae</taxon>
        <taxon>Kaistia</taxon>
    </lineage>
</organism>
<sequence>MTTNYEQARSGGNSSFGNTERPSDIQGDKSKPSPRPQAKETVKTEHKGKDEKDLDADRFIEQGGASGRAKR</sequence>
<proteinExistence type="predicted"/>
<gene>
    <name evidence="2" type="ORF">QO014_003751</name>
</gene>
<protein>
    <submittedName>
        <fullName evidence="2">Uncharacterized protein</fullName>
    </submittedName>
</protein>
<dbReference type="Proteomes" id="UP001241603">
    <property type="component" value="Unassembled WGS sequence"/>
</dbReference>
<name>A0ABU0HAQ8_9HYPH</name>
<dbReference type="RefSeq" id="WP_266350236.1">
    <property type="nucleotide sequence ID" value="NZ_JAPKNG010000005.1"/>
</dbReference>
<evidence type="ECO:0000313" key="2">
    <source>
        <dbReference type="EMBL" id="MDQ0439350.1"/>
    </source>
</evidence>
<keyword evidence="3" id="KW-1185">Reference proteome</keyword>
<feature type="compositionally biased region" description="Basic and acidic residues" evidence="1">
    <location>
        <begin position="21"/>
        <end position="60"/>
    </location>
</feature>
<feature type="region of interest" description="Disordered" evidence="1">
    <location>
        <begin position="1"/>
        <end position="71"/>
    </location>
</feature>